<name>A0A9W4H2J3_9ACTN</name>
<evidence type="ECO:0000313" key="2">
    <source>
        <dbReference type="Proteomes" id="UP001153328"/>
    </source>
</evidence>
<dbReference type="EMBL" id="CAJVAX010000018">
    <property type="protein sequence ID" value="CAG7645493.1"/>
    <property type="molecule type" value="Genomic_DNA"/>
</dbReference>
<dbReference type="Proteomes" id="UP001153328">
    <property type="component" value="Unassembled WGS sequence"/>
</dbReference>
<dbReference type="RefSeq" id="WP_205048263.1">
    <property type="nucleotide sequence ID" value="NZ_CAJVAX010000018.1"/>
</dbReference>
<keyword evidence="2" id="KW-1185">Reference proteome</keyword>
<accession>A0A9W4H2J3</accession>
<protein>
    <submittedName>
        <fullName evidence="1">Uncharacterized protein</fullName>
    </submittedName>
</protein>
<sequence length="101" mass="11426">MSDWVEQRIARVMETSRLLGEPPLPPHLTFVAARLAKPGPSALGIRRRRVRRIGRRLHKAGGVPLMRAVLHQAEVLSLRLHSATVLRDIEQDWNGIGGWRN</sequence>
<gene>
    <name evidence="1" type="ORF">SBRY_40170</name>
</gene>
<evidence type="ECO:0000313" key="1">
    <source>
        <dbReference type="EMBL" id="CAG7645493.1"/>
    </source>
</evidence>
<reference evidence="1" key="1">
    <citation type="submission" date="2021-06" db="EMBL/GenBank/DDBJ databases">
        <authorList>
            <person name="Arsene-Ploetze F."/>
        </authorList>
    </citation>
    <scope>NUCLEOTIDE SEQUENCE</scope>
    <source>
        <strain evidence="1">SBRY1</strain>
    </source>
</reference>
<comment type="caution">
    <text evidence="1">The sequence shown here is derived from an EMBL/GenBank/DDBJ whole genome shotgun (WGS) entry which is preliminary data.</text>
</comment>
<proteinExistence type="predicted"/>
<dbReference type="AlphaFoldDB" id="A0A9W4H2J3"/>
<organism evidence="1 2">
    <name type="scientific">Actinacidiphila bryophytorum</name>
    <dbReference type="NCBI Taxonomy" id="1436133"/>
    <lineage>
        <taxon>Bacteria</taxon>
        <taxon>Bacillati</taxon>
        <taxon>Actinomycetota</taxon>
        <taxon>Actinomycetes</taxon>
        <taxon>Kitasatosporales</taxon>
        <taxon>Streptomycetaceae</taxon>
        <taxon>Actinacidiphila</taxon>
    </lineage>
</organism>